<comment type="caution">
    <text evidence="2">The sequence shown here is derived from an EMBL/GenBank/DDBJ whole genome shotgun (WGS) entry which is preliminary data.</text>
</comment>
<dbReference type="EMBL" id="MBFT01000178">
    <property type="protein sequence ID" value="PVU95597.1"/>
    <property type="molecule type" value="Genomic_DNA"/>
</dbReference>
<sequence length="471" mass="53853">MNVKDLDNVDPETRAQVISDVRKALPEKISDYCSETDIWRFSVARQLDVQKSKEMIEGWYEWRMKENIDDLRVPQPENDYSIPYPIRGYSHLCDSNLTPGKDIEESLLRMDSKFGGGCYHKVDKKGHPVYIDRMGYYDIKGIPATCTIEELTHCHFLLQEFALKSIMKSCSKDSGQEISKQTVIFDLKGVGIKAMYWPALTMLKDMLKYDQLYFPESMYKTFFVNVPSIFVTLWNIIKNWLDPRVLSKIEVCGKRFTPILLEHIDADNLPSFLGGNCCCEHIPGGCVPSPNKNLYTFDKNITSDLPHKSSLSYENFTHSYTYTTPTNFDLPETKPKKSSGWFTKTDSPKPLVDRYVILTFSTSSGRGIVVECMWKPAGSESIGAEPELLYPERMFESQRAPVILEIKLPKDKPIGEMIINFRLPRADEGASPLPSVEESKHEISLEYSVKMEAELISEYGLTPVNRNFDAK</sequence>
<dbReference type="SUPFAM" id="SSF46938">
    <property type="entry name" value="CRAL/TRIO N-terminal domain"/>
    <property type="match status" value="1"/>
</dbReference>
<dbReference type="InterPro" id="IPR036273">
    <property type="entry name" value="CRAL/TRIO_N_dom_sf"/>
</dbReference>
<protein>
    <recommendedName>
        <fullName evidence="1">CRAL-TRIO domain-containing protein</fullName>
    </recommendedName>
</protein>
<reference evidence="2 3" key="1">
    <citation type="journal article" date="2018" name="MBio">
        <title>Comparative Genomics Reveals the Core Gene Toolbox for the Fungus-Insect Symbiosis.</title>
        <authorList>
            <person name="Wang Y."/>
            <person name="Stata M."/>
            <person name="Wang W."/>
            <person name="Stajich J.E."/>
            <person name="White M.M."/>
            <person name="Moncalvo J.M."/>
        </authorList>
    </citation>
    <scope>NUCLEOTIDE SEQUENCE [LARGE SCALE GENOMIC DNA]</scope>
    <source>
        <strain evidence="2 3">AUS-77-4</strain>
    </source>
</reference>
<dbReference type="PANTHER" id="PTHR45657:SF1">
    <property type="entry name" value="CRAL-TRIO DOMAIN-CONTAINING PROTEIN YKL091C-RELATED"/>
    <property type="match status" value="1"/>
</dbReference>
<name>A0A2T9YTD0_9FUNG</name>
<dbReference type="InterPro" id="IPR051026">
    <property type="entry name" value="PI/PC_transfer"/>
</dbReference>
<organism evidence="2 3">
    <name type="scientific">Furculomyces boomerangus</name>
    <dbReference type="NCBI Taxonomy" id="61424"/>
    <lineage>
        <taxon>Eukaryota</taxon>
        <taxon>Fungi</taxon>
        <taxon>Fungi incertae sedis</taxon>
        <taxon>Zoopagomycota</taxon>
        <taxon>Kickxellomycotina</taxon>
        <taxon>Harpellomycetes</taxon>
        <taxon>Harpellales</taxon>
        <taxon>Harpellaceae</taxon>
        <taxon>Furculomyces</taxon>
    </lineage>
</organism>
<evidence type="ECO:0000313" key="2">
    <source>
        <dbReference type="EMBL" id="PVU95597.1"/>
    </source>
</evidence>
<accession>A0A2T9YTD0</accession>
<gene>
    <name evidence="2" type="ORF">BB559_002680</name>
</gene>
<dbReference type="AlphaFoldDB" id="A0A2T9YTD0"/>
<keyword evidence="3" id="KW-1185">Reference proteome</keyword>
<dbReference type="CDD" id="cd00170">
    <property type="entry name" value="SEC14"/>
    <property type="match status" value="1"/>
</dbReference>
<dbReference type="Gene3D" id="3.40.525.10">
    <property type="entry name" value="CRAL-TRIO lipid binding domain"/>
    <property type="match status" value="1"/>
</dbReference>
<dbReference type="PANTHER" id="PTHR45657">
    <property type="entry name" value="CRAL-TRIO DOMAIN-CONTAINING PROTEIN YKL091C-RELATED"/>
    <property type="match status" value="1"/>
</dbReference>
<dbReference type="InterPro" id="IPR036865">
    <property type="entry name" value="CRAL-TRIO_dom_sf"/>
</dbReference>
<evidence type="ECO:0000259" key="1">
    <source>
        <dbReference type="PROSITE" id="PS50191"/>
    </source>
</evidence>
<dbReference type="OrthoDB" id="1434354at2759"/>
<feature type="domain" description="CRAL-TRIO" evidence="1">
    <location>
        <begin position="119"/>
        <end position="281"/>
    </location>
</feature>
<dbReference type="PROSITE" id="PS50191">
    <property type="entry name" value="CRAL_TRIO"/>
    <property type="match status" value="1"/>
</dbReference>
<dbReference type="STRING" id="61424.A0A2T9YTD0"/>
<evidence type="ECO:0000313" key="3">
    <source>
        <dbReference type="Proteomes" id="UP000245699"/>
    </source>
</evidence>
<dbReference type="SMART" id="SM00516">
    <property type="entry name" value="SEC14"/>
    <property type="match status" value="1"/>
</dbReference>
<dbReference type="Pfam" id="PF00650">
    <property type="entry name" value="CRAL_TRIO"/>
    <property type="match status" value="1"/>
</dbReference>
<proteinExistence type="predicted"/>
<dbReference type="InterPro" id="IPR001251">
    <property type="entry name" value="CRAL-TRIO_dom"/>
</dbReference>
<dbReference type="SUPFAM" id="SSF52087">
    <property type="entry name" value="CRAL/TRIO domain"/>
    <property type="match status" value="1"/>
</dbReference>
<dbReference type="Proteomes" id="UP000245699">
    <property type="component" value="Unassembled WGS sequence"/>
</dbReference>